<keyword evidence="3" id="KW-1185">Reference proteome</keyword>
<dbReference type="EMBL" id="JACVVD010000010">
    <property type="protein sequence ID" value="MBD0383199.1"/>
    <property type="molecule type" value="Genomic_DNA"/>
</dbReference>
<dbReference type="GO" id="GO:0051920">
    <property type="term" value="F:peroxiredoxin activity"/>
    <property type="evidence" value="ECO:0007669"/>
    <property type="project" value="InterPro"/>
</dbReference>
<gene>
    <name evidence="2" type="ORF">ICC18_24120</name>
</gene>
<accession>A0A926QMB0</accession>
<dbReference type="Proteomes" id="UP000650466">
    <property type="component" value="Unassembled WGS sequence"/>
</dbReference>
<sequence>MATSSYEKGIEVLGKMVDEEIMNGTINWVKQFSPDIANLIVEFPFGTIYSRPGLSLQQRSLMTITALITTGASNQLDFHINGALNVGLTPQEIIEAIIHTIPYSGFPKAVDAVGVTMKVFKEREITLE</sequence>
<dbReference type="InterPro" id="IPR029032">
    <property type="entry name" value="AhpD-like"/>
</dbReference>
<dbReference type="PANTHER" id="PTHR33570">
    <property type="entry name" value="4-CARBOXYMUCONOLACTONE DECARBOXYLASE FAMILY PROTEIN"/>
    <property type="match status" value="1"/>
</dbReference>
<dbReference type="AlphaFoldDB" id="A0A926QMB0"/>
<dbReference type="InterPro" id="IPR052512">
    <property type="entry name" value="4CMD/NDH-1_regulator"/>
</dbReference>
<name>A0A926QMB0_9BACL</name>
<reference evidence="2" key="1">
    <citation type="submission" date="2020-09" db="EMBL/GenBank/DDBJ databases">
        <title>Draft Genome Sequence of Paenibacillus sp. WST5.</title>
        <authorList>
            <person name="Bao Z."/>
        </authorList>
    </citation>
    <scope>NUCLEOTIDE SEQUENCE</scope>
    <source>
        <strain evidence="2">WST5</strain>
    </source>
</reference>
<comment type="caution">
    <text evidence="2">The sequence shown here is derived from an EMBL/GenBank/DDBJ whole genome shotgun (WGS) entry which is preliminary data.</text>
</comment>
<evidence type="ECO:0000313" key="3">
    <source>
        <dbReference type="Proteomes" id="UP000650466"/>
    </source>
</evidence>
<dbReference type="RefSeq" id="WP_188176988.1">
    <property type="nucleotide sequence ID" value="NZ_JACVVD010000010.1"/>
</dbReference>
<dbReference type="Gene3D" id="1.20.1290.10">
    <property type="entry name" value="AhpD-like"/>
    <property type="match status" value="1"/>
</dbReference>
<feature type="domain" description="Carboxymuconolactone decarboxylase-like" evidence="1">
    <location>
        <begin position="34"/>
        <end position="116"/>
    </location>
</feature>
<dbReference type="PANTHER" id="PTHR33570:SF2">
    <property type="entry name" value="CARBOXYMUCONOLACTONE DECARBOXYLASE-LIKE DOMAIN-CONTAINING PROTEIN"/>
    <property type="match status" value="1"/>
</dbReference>
<organism evidence="2 3">
    <name type="scientific">Paenibacillus sedimenti</name>
    <dbReference type="NCBI Taxonomy" id="2770274"/>
    <lineage>
        <taxon>Bacteria</taxon>
        <taxon>Bacillati</taxon>
        <taxon>Bacillota</taxon>
        <taxon>Bacilli</taxon>
        <taxon>Bacillales</taxon>
        <taxon>Paenibacillaceae</taxon>
        <taxon>Paenibacillus</taxon>
    </lineage>
</organism>
<evidence type="ECO:0000259" key="1">
    <source>
        <dbReference type="Pfam" id="PF02627"/>
    </source>
</evidence>
<protein>
    <submittedName>
        <fullName evidence="2">Carboxymuconolactone decarboxylase family protein</fullName>
    </submittedName>
</protein>
<evidence type="ECO:0000313" key="2">
    <source>
        <dbReference type="EMBL" id="MBD0383199.1"/>
    </source>
</evidence>
<proteinExistence type="predicted"/>
<dbReference type="SUPFAM" id="SSF69118">
    <property type="entry name" value="AhpD-like"/>
    <property type="match status" value="1"/>
</dbReference>
<dbReference type="Pfam" id="PF02627">
    <property type="entry name" value="CMD"/>
    <property type="match status" value="1"/>
</dbReference>
<dbReference type="InterPro" id="IPR003779">
    <property type="entry name" value="CMD-like"/>
</dbReference>